<evidence type="ECO:0000256" key="1">
    <source>
        <dbReference type="ARBA" id="ARBA00024195"/>
    </source>
</evidence>
<evidence type="ECO:0000259" key="4">
    <source>
        <dbReference type="PROSITE" id="PS50240"/>
    </source>
</evidence>
<proteinExistence type="inferred from homology"/>
<name>A0ABD1CFZ8_CULPP</name>
<feature type="domain" description="Peptidase S1" evidence="4">
    <location>
        <begin position="7"/>
        <end position="220"/>
    </location>
</feature>
<sequence>MKLLTVLLAGILTAALADLRFPLVVLVVQHSKTDPTFSSESCRGTALDEHRILTVASCVDRWSEDVEVLIGTSVCKAPDQPVDHVVLHPLYNPDLKTKSTANVAILFVNESMQVDGSFLAPNLPGTSEKTSGSAFLDTTPGWQQVPILQNNVCRSQTSNNTTLVPSTCNITLGSTLLQSGLSRTTLIGMVTSTPDHCPSRCPLELTSLGPFSHWANHPKLRPPPPPRAAVQLPEVPASVIFSFLKLLAVIGSLGGVSFVFCCVMFLISS</sequence>
<feature type="chain" id="PRO_5044861975" description="Peptidase S1 domain-containing protein" evidence="3">
    <location>
        <begin position="18"/>
        <end position="269"/>
    </location>
</feature>
<evidence type="ECO:0000313" key="5">
    <source>
        <dbReference type="EMBL" id="KAL1375312.1"/>
    </source>
</evidence>
<feature type="transmembrane region" description="Helical" evidence="2">
    <location>
        <begin position="246"/>
        <end position="267"/>
    </location>
</feature>
<dbReference type="AlphaFoldDB" id="A0ABD1CFZ8"/>
<dbReference type="EMBL" id="JBEHCU010012593">
    <property type="protein sequence ID" value="KAL1375312.1"/>
    <property type="molecule type" value="Genomic_DNA"/>
</dbReference>
<dbReference type="InterPro" id="IPR043504">
    <property type="entry name" value="Peptidase_S1_PA_chymotrypsin"/>
</dbReference>
<keyword evidence="2" id="KW-0812">Transmembrane</keyword>
<dbReference type="Gene3D" id="2.40.10.10">
    <property type="entry name" value="Trypsin-like serine proteases"/>
    <property type="match status" value="1"/>
</dbReference>
<keyword evidence="3" id="KW-0732">Signal</keyword>
<organism evidence="5 6">
    <name type="scientific">Culex pipiens pipiens</name>
    <name type="common">Northern house mosquito</name>
    <dbReference type="NCBI Taxonomy" id="38569"/>
    <lineage>
        <taxon>Eukaryota</taxon>
        <taxon>Metazoa</taxon>
        <taxon>Ecdysozoa</taxon>
        <taxon>Arthropoda</taxon>
        <taxon>Hexapoda</taxon>
        <taxon>Insecta</taxon>
        <taxon>Pterygota</taxon>
        <taxon>Neoptera</taxon>
        <taxon>Endopterygota</taxon>
        <taxon>Diptera</taxon>
        <taxon>Nematocera</taxon>
        <taxon>Culicoidea</taxon>
        <taxon>Culicidae</taxon>
        <taxon>Culicinae</taxon>
        <taxon>Culicini</taxon>
        <taxon>Culex</taxon>
        <taxon>Culex</taxon>
    </lineage>
</organism>
<comment type="similarity">
    <text evidence="1">Belongs to the peptidase S1 family. CLIP subfamily.</text>
</comment>
<evidence type="ECO:0000256" key="3">
    <source>
        <dbReference type="SAM" id="SignalP"/>
    </source>
</evidence>
<reference evidence="5 6" key="1">
    <citation type="submission" date="2024-05" db="EMBL/GenBank/DDBJ databases">
        <title>Culex pipiens pipiens assembly and annotation.</title>
        <authorList>
            <person name="Alout H."/>
            <person name="Durand T."/>
        </authorList>
    </citation>
    <scope>NUCLEOTIDE SEQUENCE [LARGE SCALE GENOMIC DNA]</scope>
    <source>
        <strain evidence="5">HA-2024</strain>
        <tissue evidence="5">Whole body</tissue>
    </source>
</reference>
<keyword evidence="2" id="KW-1133">Transmembrane helix</keyword>
<dbReference type="InterPro" id="IPR009003">
    <property type="entry name" value="Peptidase_S1_PA"/>
</dbReference>
<dbReference type="PROSITE" id="PS50240">
    <property type="entry name" value="TRYPSIN_DOM"/>
    <property type="match status" value="1"/>
</dbReference>
<dbReference type="Proteomes" id="UP001562425">
    <property type="component" value="Unassembled WGS sequence"/>
</dbReference>
<keyword evidence="6" id="KW-1185">Reference proteome</keyword>
<evidence type="ECO:0000256" key="2">
    <source>
        <dbReference type="SAM" id="Phobius"/>
    </source>
</evidence>
<keyword evidence="2" id="KW-0472">Membrane</keyword>
<protein>
    <recommendedName>
        <fullName evidence="4">Peptidase S1 domain-containing protein</fullName>
    </recommendedName>
</protein>
<feature type="signal peptide" evidence="3">
    <location>
        <begin position="1"/>
        <end position="17"/>
    </location>
</feature>
<dbReference type="Pfam" id="PF00089">
    <property type="entry name" value="Trypsin"/>
    <property type="match status" value="1"/>
</dbReference>
<gene>
    <name evidence="5" type="ORF">pipiens_004696</name>
</gene>
<dbReference type="InterPro" id="IPR051333">
    <property type="entry name" value="CLIP_Serine_Protease"/>
</dbReference>
<evidence type="ECO:0000313" key="6">
    <source>
        <dbReference type="Proteomes" id="UP001562425"/>
    </source>
</evidence>
<comment type="caution">
    <text evidence="5">The sequence shown here is derived from an EMBL/GenBank/DDBJ whole genome shotgun (WGS) entry which is preliminary data.</text>
</comment>
<dbReference type="InterPro" id="IPR001254">
    <property type="entry name" value="Trypsin_dom"/>
</dbReference>
<dbReference type="PANTHER" id="PTHR24260:SF132">
    <property type="entry name" value="PEPTIDASE S1 DOMAIN-CONTAINING PROTEIN"/>
    <property type="match status" value="1"/>
</dbReference>
<dbReference type="SUPFAM" id="SSF50494">
    <property type="entry name" value="Trypsin-like serine proteases"/>
    <property type="match status" value="1"/>
</dbReference>
<accession>A0ABD1CFZ8</accession>
<dbReference type="PANTHER" id="PTHR24260">
    <property type="match status" value="1"/>
</dbReference>